<evidence type="ECO:0000313" key="9">
    <source>
        <dbReference type="Proteomes" id="UP000030645"/>
    </source>
</evidence>
<accession>W9R0A8</accession>
<dbReference type="STRING" id="981085.W9R0A8"/>
<evidence type="ECO:0000259" key="7">
    <source>
        <dbReference type="PROSITE" id="PS51767"/>
    </source>
</evidence>
<keyword evidence="6" id="KW-0472">Membrane</keyword>
<dbReference type="PROSITE" id="PS51767">
    <property type="entry name" value="PEPTIDASE_A1"/>
    <property type="match status" value="1"/>
</dbReference>
<dbReference type="CDD" id="cd05476">
    <property type="entry name" value="pepsin_A_like_plant"/>
    <property type="match status" value="1"/>
</dbReference>
<proteinExistence type="inferred from homology"/>
<evidence type="ECO:0000256" key="6">
    <source>
        <dbReference type="SAM" id="Phobius"/>
    </source>
</evidence>
<feature type="transmembrane region" description="Helical" evidence="6">
    <location>
        <begin position="7"/>
        <end position="24"/>
    </location>
</feature>
<evidence type="ECO:0000256" key="5">
    <source>
        <dbReference type="ARBA" id="ARBA00023180"/>
    </source>
</evidence>
<dbReference type="OrthoDB" id="1072226at2759"/>
<dbReference type="InterPro" id="IPR034161">
    <property type="entry name" value="Pepsin-like_plant"/>
</dbReference>
<keyword evidence="6" id="KW-1133">Transmembrane helix</keyword>
<dbReference type="Pfam" id="PF14543">
    <property type="entry name" value="TAXi_N"/>
    <property type="match status" value="1"/>
</dbReference>
<comment type="similarity">
    <text evidence="1">Belongs to the peptidase A1 family.</text>
</comment>
<evidence type="ECO:0000313" key="8">
    <source>
        <dbReference type="EMBL" id="EXB50254.1"/>
    </source>
</evidence>
<keyword evidence="4" id="KW-0378">Hydrolase</keyword>
<dbReference type="KEGG" id="mnt:21400775"/>
<dbReference type="InterPro" id="IPR032861">
    <property type="entry name" value="TAXi_N"/>
</dbReference>
<keyword evidence="6" id="KW-0812">Transmembrane</keyword>
<dbReference type="InterPro" id="IPR033121">
    <property type="entry name" value="PEPTIDASE_A1"/>
</dbReference>
<name>W9R0A8_9ROSA</name>
<dbReference type="GO" id="GO:0006508">
    <property type="term" value="P:proteolysis"/>
    <property type="evidence" value="ECO:0007669"/>
    <property type="project" value="UniProtKB-KW"/>
</dbReference>
<dbReference type="Proteomes" id="UP000030645">
    <property type="component" value="Unassembled WGS sequence"/>
</dbReference>
<evidence type="ECO:0000256" key="4">
    <source>
        <dbReference type="ARBA" id="ARBA00022801"/>
    </source>
</evidence>
<dbReference type="PANTHER" id="PTHR47967">
    <property type="entry name" value="OS07G0603500 PROTEIN-RELATED"/>
    <property type="match status" value="1"/>
</dbReference>
<keyword evidence="9" id="KW-1185">Reference proteome</keyword>
<keyword evidence="5" id="KW-0325">Glycoprotein</keyword>
<dbReference type="Pfam" id="PF14541">
    <property type="entry name" value="TAXi_C"/>
    <property type="match status" value="1"/>
</dbReference>
<protein>
    <submittedName>
        <fullName evidence="8">Aspartic proteinase nepenthesin-2</fullName>
    </submittedName>
</protein>
<evidence type="ECO:0000256" key="1">
    <source>
        <dbReference type="ARBA" id="ARBA00007447"/>
    </source>
</evidence>
<dbReference type="EMBL" id="KE343994">
    <property type="protein sequence ID" value="EXB50254.1"/>
    <property type="molecule type" value="Genomic_DNA"/>
</dbReference>
<keyword evidence="2" id="KW-0645">Protease</keyword>
<keyword evidence="3" id="KW-0064">Aspartyl protease</keyword>
<dbReference type="GO" id="GO:0004190">
    <property type="term" value="F:aspartic-type endopeptidase activity"/>
    <property type="evidence" value="ECO:0007669"/>
    <property type="project" value="UniProtKB-KW"/>
</dbReference>
<gene>
    <name evidence="8" type="ORF">L484_017791</name>
</gene>
<organism evidence="8 9">
    <name type="scientific">Morus notabilis</name>
    <dbReference type="NCBI Taxonomy" id="981085"/>
    <lineage>
        <taxon>Eukaryota</taxon>
        <taxon>Viridiplantae</taxon>
        <taxon>Streptophyta</taxon>
        <taxon>Embryophyta</taxon>
        <taxon>Tracheophyta</taxon>
        <taxon>Spermatophyta</taxon>
        <taxon>Magnoliopsida</taxon>
        <taxon>eudicotyledons</taxon>
        <taxon>Gunneridae</taxon>
        <taxon>Pentapetalae</taxon>
        <taxon>rosids</taxon>
        <taxon>fabids</taxon>
        <taxon>Rosales</taxon>
        <taxon>Moraceae</taxon>
        <taxon>Moreae</taxon>
        <taxon>Morus</taxon>
    </lineage>
</organism>
<dbReference type="PANTHER" id="PTHR47967:SF123">
    <property type="entry name" value="ASPARTIC PROTEINASE NEPENTHESIN-1-LIKE"/>
    <property type="match status" value="1"/>
</dbReference>
<dbReference type="GO" id="GO:0005576">
    <property type="term" value="C:extracellular region"/>
    <property type="evidence" value="ECO:0007669"/>
    <property type="project" value="TreeGrafter"/>
</dbReference>
<evidence type="ECO:0000256" key="2">
    <source>
        <dbReference type="ARBA" id="ARBA00022670"/>
    </source>
</evidence>
<feature type="domain" description="Peptidase A1" evidence="7">
    <location>
        <begin position="110"/>
        <end position="463"/>
    </location>
</feature>
<dbReference type="InterPro" id="IPR021109">
    <property type="entry name" value="Peptidase_aspartic_dom_sf"/>
</dbReference>
<dbReference type="InterPro" id="IPR051708">
    <property type="entry name" value="Plant_Aspart_Prot_A1"/>
</dbReference>
<reference evidence="9" key="1">
    <citation type="submission" date="2013-01" db="EMBL/GenBank/DDBJ databases">
        <title>Draft Genome Sequence of a Mulberry Tree, Morus notabilis C.K. Schneid.</title>
        <authorList>
            <person name="He N."/>
            <person name="Zhao S."/>
        </authorList>
    </citation>
    <scope>NUCLEOTIDE SEQUENCE</scope>
</reference>
<dbReference type="SUPFAM" id="SSF50630">
    <property type="entry name" value="Acid proteases"/>
    <property type="match status" value="1"/>
</dbReference>
<sequence>MTVARLICLEILFLHLLILLLLVYNNNFLNHKPSGFSLKLIPRGSPDSPFRPEKLTERQRIQRIAEVSRTRAYTHLRNSSPSSTPKITNISPTLDTENFHLQILKKDFFYTVQVFIGTPRAPQTLLMDTGSGLIWTQCKPCKNCFSQTKNIPIFTPNVSTSYKRLPCNHQLCLESHQCVDGKCVYSQGYAGGSVTNGVVSQETFSFPSNNNGGFRAVENVVFGCSNDNKNYMFNSISGILGLSYSPDSLVSQLGNSVKKRFSYCLPYSYSPMMVNTVLRFGNDIKKSPLAKTTSFVQKSNGTQLHHYYLNLVDISVQGRRLGLPPGTFALSQNGKGGCVIDSGSVLSFLDDKAYNVVMAEFESYFRRLGLERARNLTVGFEYCYRLEKKINDHDDFGGYADLTFHFEGADFLVEPKYMYFYNRRGKYFCVALMAFPGKTIIGAWQQQNTRFVYDLNLHQLQFAPEDCAKDQIP</sequence>
<dbReference type="Gene3D" id="2.40.70.10">
    <property type="entry name" value="Acid Proteases"/>
    <property type="match status" value="2"/>
</dbReference>
<dbReference type="eggNOG" id="KOG1339">
    <property type="taxonomic scope" value="Eukaryota"/>
</dbReference>
<dbReference type="AlphaFoldDB" id="W9R0A8"/>
<dbReference type="InterPro" id="IPR032799">
    <property type="entry name" value="TAXi_C"/>
</dbReference>
<evidence type="ECO:0000256" key="3">
    <source>
        <dbReference type="ARBA" id="ARBA00022750"/>
    </source>
</evidence>